<comment type="subcellular location">
    <subcellularLocation>
        <location evidence="7">Cell inner membrane</location>
        <topology evidence="7">Multi-pass membrane protein</topology>
    </subcellularLocation>
    <subcellularLocation>
        <location evidence="1">Cell membrane</location>
        <topology evidence="1">Multi-pass membrane protein</topology>
    </subcellularLocation>
</comment>
<dbReference type="InterPro" id="IPR049278">
    <property type="entry name" value="MS_channel_C"/>
</dbReference>
<evidence type="ECO:0000256" key="7">
    <source>
        <dbReference type="RuleBase" id="RU369025"/>
    </source>
</evidence>
<dbReference type="RefSeq" id="WP_037438674.1">
    <property type="nucleotide sequence ID" value="NZ_JPEO01000001.1"/>
</dbReference>
<dbReference type="EMBL" id="JPEO01000001">
    <property type="protein sequence ID" value="KFZ38938.1"/>
    <property type="molecule type" value="Genomic_DNA"/>
</dbReference>
<feature type="domain" description="Mechanosensitive ion channel transmembrane helices 2/3" evidence="11">
    <location>
        <begin position="336"/>
        <end position="372"/>
    </location>
</feature>
<dbReference type="Gene3D" id="3.30.70.100">
    <property type="match status" value="1"/>
</dbReference>
<organism evidence="12 13">
    <name type="scientific">Shewanella mangrovi</name>
    <dbReference type="NCBI Taxonomy" id="1515746"/>
    <lineage>
        <taxon>Bacteria</taxon>
        <taxon>Pseudomonadati</taxon>
        <taxon>Pseudomonadota</taxon>
        <taxon>Gammaproteobacteria</taxon>
        <taxon>Alteromonadales</taxon>
        <taxon>Shewanellaceae</taxon>
        <taxon>Shewanella</taxon>
    </lineage>
</organism>
<feature type="transmembrane region" description="Helical" evidence="7">
    <location>
        <begin position="285"/>
        <end position="303"/>
    </location>
</feature>
<evidence type="ECO:0000256" key="3">
    <source>
        <dbReference type="ARBA" id="ARBA00022475"/>
    </source>
</evidence>
<feature type="signal peptide" evidence="8">
    <location>
        <begin position="1"/>
        <end position="19"/>
    </location>
</feature>
<evidence type="ECO:0000256" key="8">
    <source>
        <dbReference type="SAM" id="SignalP"/>
    </source>
</evidence>
<dbReference type="AlphaFoldDB" id="A0A094LUP7"/>
<evidence type="ECO:0000313" key="13">
    <source>
        <dbReference type="Proteomes" id="UP000029264"/>
    </source>
</evidence>
<name>A0A094LUP7_9GAMM</name>
<feature type="chain" id="PRO_5001901163" description="Small-conductance mechanosensitive channel" evidence="8">
    <location>
        <begin position="20"/>
        <end position="540"/>
    </location>
</feature>
<dbReference type="Pfam" id="PF00924">
    <property type="entry name" value="MS_channel_2nd"/>
    <property type="match status" value="1"/>
</dbReference>
<sequence>MYKSLLLAFALSFTGTLFAAEPTAAEPTATNQTSAELAQLQRAMMQSIAQIQISKGELKAVTEYRIKAQAQALRNKLKEQVDANTLPAEQLLPLIKQQHLRLQEFVHYLDKEVAHTAGQLGGDNDPALMLQLSRRSVEKAEFFRGQLELLNWEDKLNANTETQRKTLQQQIQQQASELQSLVAYNQQQIAELVDNINGAGKDASSEQRAQLAVLKERLSNNSNALGTDITMLDALGGDTIALKQSLFSVSGDITQDVFNVSFVSQLLQNWLNIAESGVIDNGPSIAFKLFIFMLILFCAHLLSKLAERLVRKAVSNSKLNFSMLLQDFFTGLSGKVVMTIGLLIALSQLGFELGPLLAGFGIAGVIIGFALQDTLSNFASGMMILIYRPYDVGDLINAAGVTGRVSHMSLVSTTIKTLDNQRLIVPNNKIWGDTINNITAEQHRRVDMTFGIGYSDDIEKAERVLQEIVSNHPKVLDEPEPRVKLHLLNESSVDFVVRPWVQPDDYWDVYWDITRAVKMRFDEENITIPFPQRDVHFYRE</sequence>
<dbReference type="eggNOG" id="COG0668">
    <property type="taxonomic scope" value="Bacteria"/>
</dbReference>
<dbReference type="SUPFAM" id="SSF50182">
    <property type="entry name" value="Sm-like ribonucleoproteins"/>
    <property type="match status" value="1"/>
</dbReference>
<dbReference type="InterPro" id="IPR006685">
    <property type="entry name" value="MscS_channel_2nd"/>
</dbReference>
<keyword evidence="8" id="KW-0732">Signal</keyword>
<accession>A0A094LUP7</accession>
<protein>
    <recommendedName>
        <fullName evidence="7">Small-conductance mechanosensitive channel</fullName>
    </recommendedName>
</protein>
<dbReference type="SUPFAM" id="SSF82689">
    <property type="entry name" value="Mechanosensitive channel protein MscS (YggB), C-terminal domain"/>
    <property type="match status" value="1"/>
</dbReference>
<dbReference type="Gene3D" id="1.10.287.1260">
    <property type="match status" value="1"/>
</dbReference>
<evidence type="ECO:0000256" key="2">
    <source>
        <dbReference type="ARBA" id="ARBA00008017"/>
    </source>
</evidence>
<dbReference type="InterPro" id="IPR045275">
    <property type="entry name" value="MscS_archaea/bacteria_type"/>
</dbReference>
<comment type="function">
    <text evidence="7">Mechanosensitive channel that participates in the regulation of osmotic pressure changes within the cell, opening in response to stretch forces in the membrane lipid bilayer, without the need for other proteins. Contributes to normal resistance to hypoosmotic shock. Forms an ion channel of 1.0 nanosiemens conductance with a slight preference for anions.</text>
</comment>
<evidence type="ECO:0000259" key="9">
    <source>
        <dbReference type="Pfam" id="PF00924"/>
    </source>
</evidence>
<evidence type="ECO:0000313" key="12">
    <source>
        <dbReference type="EMBL" id="KFZ38938.1"/>
    </source>
</evidence>
<keyword evidence="7" id="KW-0407">Ion channel</keyword>
<dbReference type="Pfam" id="PF21088">
    <property type="entry name" value="MS_channel_1st"/>
    <property type="match status" value="1"/>
</dbReference>
<keyword evidence="4 7" id="KW-0812">Transmembrane</keyword>
<dbReference type="GO" id="GO:0005886">
    <property type="term" value="C:plasma membrane"/>
    <property type="evidence" value="ECO:0007669"/>
    <property type="project" value="UniProtKB-SubCell"/>
</dbReference>
<gene>
    <name evidence="12" type="ORF">HR45_00600</name>
</gene>
<dbReference type="SUPFAM" id="SSF82861">
    <property type="entry name" value="Mechanosensitive channel protein MscS (YggB), transmembrane region"/>
    <property type="match status" value="1"/>
</dbReference>
<feature type="domain" description="Mechanosensitive ion channel MscS C-terminal" evidence="10">
    <location>
        <begin position="446"/>
        <end position="528"/>
    </location>
</feature>
<keyword evidence="7" id="KW-0406">Ion transport</keyword>
<dbReference type="OrthoDB" id="9809206at2"/>
<comment type="caution">
    <text evidence="7">Lacks conserved residue(s) required for the propagation of feature annotation.</text>
</comment>
<keyword evidence="5 7" id="KW-1133">Transmembrane helix</keyword>
<dbReference type="GO" id="GO:0008381">
    <property type="term" value="F:mechanosensitive monoatomic ion channel activity"/>
    <property type="evidence" value="ECO:0007669"/>
    <property type="project" value="InterPro"/>
</dbReference>
<evidence type="ECO:0000256" key="1">
    <source>
        <dbReference type="ARBA" id="ARBA00004651"/>
    </source>
</evidence>
<comment type="subunit">
    <text evidence="7">Homoheptamer.</text>
</comment>
<keyword evidence="3" id="KW-1003">Cell membrane</keyword>
<dbReference type="InterPro" id="IPR010920">
    <property type="entry name" value="LSM_dom_sf"/>
</dbReference>
<reference evidence="12 13" key="1">
    <citation type="submission" date="2014-06" db="EMBL/GenBank/DDBJ databases">
        <title>Shewanella sp. YQH10.</title>
        <authorList>
            <person name="Liu Y."/>
            <person name="Zeng R."/>
        </authorList>
    </citation>
    <scope>NUCLEOTIDE SEQUENCE [LARGE SCALE GENOMIC DNA]</scope>
    <source>
        <strain evidence="12 13">YQH10</strain>
    </source>
</reference>
<dbReference type="Gene3D" id="2.30.30.60">
    <property type="match status" value="1"/>
</dbReference>
<keyword evidence="6 7" id="KW-0472">Membrane</keyword>
<dbReference type="Pfam" id="PF21082">
    <property type="entry name" value="MS_channel_3rd"/>
    <property type="match status" value="1"/>
</dbReference>
<feature type="transmembrane region" description="Helical" evidence="7">
    <location>
        <begin position="353"/>
        <end position="371"/>
    </location>
</feature>
<keyword evidence="7" id="KW-0813">Transport</keyword>
<proteinExistence type="inferred from homology"/>
<evidence type="ECO:0000256" key="6">
    <source>
        <dbReference type="ARBA" id="ARBA00023136"/>
    </source>
</evidence>
<keyword evidence="13" id="KW-1185">Reference proteome</keyword>
<dbReference type="PANTHER" id="PTHR30221">
    <property type="entry name" value="SMALL-CONDUCTANCE MECHANOSENSITIVE CHANNEL"/>
    <property type="match status" value="1"/>
</dbReference>
<evidence type="ECO:0000259" key="11">
    <source>
        <dbReference type="Pfam" id="PF21088"/>
    </source>
</evidence>
<evidence type="ECO:0000259" key="10">
    <source>
        <dbReference type="Pfam" id="PF21082"/>
    </source>
</evidence>
<dbReference type="Proteomes" id="UP000029264">
    <property type="component" value="Unassembled WGS sequence"/>
</dbReference>
<comment type="caution">
    <text evidence="12">The sequence shown here is derived from an EMBL/GenBank/DDBJ whole genome shotgun (WGS) entry which is preliminary data.</text>
</comment>
<feature type="transmembrane region" description="Helical" evidence="7">
    <location>
        <begin position="324"/>
        <end position="347"/>
    </location>
</feature>
<feature type="domain" description="Mechanosensitive ion channel MscS" evidence="9">
    <location>
        <begin position="373"/>
        <end position="439"/>
    </location>
</feature>
<dbReference type="InterPro" id="IPR011066">
    <property type="entry name" value="MscS_channel_C_sf"/>
</dbReference>
<dbReference type="InterPro" id="IPR023408">
    <property type="entry name" value="MscS_beta-dom_sf"/>
</dbReference>
<dbReference type="InterPro" id="IPR011014">
    <property type="entry name" value="MscS_channel_TM-2"/>
</dbReference>
<comment type="similarity">
    <text evidence="2 7">Belongs to the MscS (TC 1.A.23) family.</text>
</comment>
<keyword evidence="7" id="KW-0997">Cell inner membrane</keyword>
<evidence type="ECO:0000256" key="5">
    <source>
        <dbReference type="ARBA" id="ARBA00022989"/>
    </source>
</evidence>
<dbReference type="STRING" id="1515746.HR45_00600"/>
<dbReference type="PANTHER" id="PTHR30221:SF1">
    <property type="entry name" value="SMALL-CONDUCTANCE MECHANOSENSITIVE CHANNEL"/>
    <property type="match status" value="1"/>
</dbReference>
<dbReference type="InterPro" id="IPR049142">
    <property type="entry name" value="MS_channel_1st"/>
</dbReference>
<evidence type="ECO:0000256" key="4">
    <source>
        <dbReference type="ARBA" id="ARBA00022692"/>
    </source>
</evidence>